<keyword evidence="2" id="KW-0378">Hydrolase</keyword>
<evidence type="ECO:0000313" key="5">
    <source>
        <dbReference type="EMBL" id="KKM22916.1"/>
    </source>
</evidence>
<name>A0A0F9I5N6_9ZZZZ</name>
<keyword evidence="1" id="KW-0227">DNA damage</keyword>
<dbReference type="InterPro" id="IPR023170">
    <property type="entry name" value="HhH_base_excis_C"/>
</dbReference>
<dbReference type="AlphaFoldDB" id="A0A0F9I5N6"/>
<keyword evidence="3" id="KW-0234">DNA repair</keyword>
<dbReference type="InterPro" id="IPR012092">
    <property type="entry name" value="DNA_glyclase/AP_lyase_Ogg"/>
</dbReference>
<gene>
    <name evidence="5" type="ORF">LCGC14_1620430</name>
</gene>
<protein>
    <recommendedName>
        <fullName evidence="6">HhH-GPD domain-containing protein</fullName>
    </recommendedName>
</protein>
<accession>A0A0F9I5N6</accession>
<organism evidence="5">
    <name type="scientific">marine sediment metagenome</name>
    <dbReference type="NCBI Taxonomy" id="412755"/>
    <lineage>
        <taxon>unclassified sequences</taxon>
        <taxon>metagenomes</taxon>
        <taxon>ecological metagenomes</taxon>
    </lineage>
</organism>
<evidence type="ECO:0008006" key="6">
    <source>
        <dbReference type="Google" id="ProtNLM"/>
    </source>
</evidence>
<dbReference type="GO" id="GO:0016799">
    <property type="term" value="F:hydrolase activity, hydrolyzing N-glycosyl compounds"/>
    <property type="evidence" value="ECO:0007669"/>
    <property type="project" value="InterPro"/>
</dbReference>
<evidence type="ECO:0000256" key="3">
    <source>
        <dbReference type="ARBA" id="ARBA00023204"/>
    </source>
</evidence>
<evidence type="ECO:0000256" key="1">
    <source>
        <dbReference type="ARBA" id="ARBA00022763"/>
    </source>
</evidence>
<dbReference type="Pfam" id="PF22175">
    <property type="entry name" value="Ogg-HhH"/>
    <property type="match status" value="1"/>
</dbReference>
<sequence length="190" mass="22367">MLSQELHSIDRPDEGNKYSNLELDEFMVFCILDTSVPYEKCCQAFDALKKSGMTTRRKLRKCTPLMVKLELKNTGYRWANQKAKYLMEFADNPINLKTATREEMVKNVKGVGMKLASMFLRNTRGHEYAVIDVHTDRWLEKELKAYDQWKPKMSYEEKEKAFINFAKILGTTPKELDLKIWQENRIGNRK</sequence>
<proteinExistence type="predicted"/>
<dbReference type="SUPFAM" id="SSF48150">
    <property type="entry name" value="DNA-glycosylase"/>
    <property type="match status" value="1"/>
</dbReference>
<dbReference type="InterPro" id="IPR011257">
    <property type="entry name" value="DNA_glycosylase"/>
</dbReference>
<reference evidence="5" key="1">
    <citation type="journal article" date="2015" name="Nature">
        <title>Complex archaea that bridge the gap between prokaryotes and eukaryotes.</title>
        <authorList>
            <person name="Spang A."/>
            <person name="Saw J.H."/>
            <person name="Jorgensen S.L."/>
            <person name="Zaremba-Niedzwiedzka K."/>
            <person name="Martijn J."/>
            <person name="Lind A.E."/>
            <person name="van Eijk R."/>
            <person name="Schleper C."/>
            <person name="Guy L."/>
            <person name="Ettema T.J."/>
        </authorList>
    </citation>
    <scope>NUCLEOTIDE SEQUENCE</scope>
</reference>
<dbReference type="GO" id="GO:0006281">
    <property type="term" value="P:DNA repair"/>
    <property type="evidence" value="ECO:0007669"/>
    <property type="project" value="UniProtKB-KW"/>
</dbReference>
<keyword evidence="4" id="KW-0326">Glycosidase</keyword>
<evidence type="ECO:0000256" key="4">
    <source>
        <dbReference type="ARBA" id="ARBA00023295"/>
    </source>
</evidence>
<dbReference type="Gene3D" id="1.10.340.30">
    <property type="entry name" value="Hypothetical protein, domain 2"/>
    <property type="match status" value="1"/>
</dbReference>
<comment type="caution">
    <text evidence="5">The sequence shown here is derived from an EMBL/GenBank/DDBJ whole genome shotgun (WGS) entry which is preliminary data.</text>
</comment>
<dbReference type="GO" id="GO:0003906">
    <property type="term" value="F:DNA-(apurinic or apyrimidinic site) endonuclease activity"/>
    <property type="evidence" value="ECO:0007669"/>
    <property type="project" value="InterPro"/>
</dbReference>
<dbReference type="EMBL" id="LAZR01013232">
    <property type="protein sequence ID" value="KKM22916.1"/>
    <property type="molecule type" value="Genomic_DNA"/>
</dbReference>
<evidence type="ECO:0000256" key="2">
    <source>
        <dbReference type="ARBA" id="ARBA00022801"/>
    </source>
</evidence>
<dbReference type="Gene3D" id="1.10.1670.10">
    <property type="entry name" value="Helix-hairpin-Helix base-excision DNA repair enzymes (C-terminal)"/>
    <property type="match status" value="1"/>
</dbReference>